<dbReference type="Proteomes" id="UP001595909">
    <property type="component" value="Unassembled WGS sequence"/>
</dbReference>
<dbReference type="Gene3D" id="3.40.50.12370">
    <property type="match status" value="1"/>
</dbReference>
<reference evidence="5" key="1">
    <citation type="journal article" date="2019" name="Int. J. Syst. Evol. Microbiol.">
        <title>The Global Catalogue of Microorganisms (GCM) 10K type strain sequencing project: providing services to taxonomists for standard genome sequencing and annotation.</title>
        <authorList>
            <consortium name="The Broad Institute Genomics Platform"/>
            <consortium name="The Broad Institute Genome Sequencing Center for Infectious Disease"/>
            <person name="Wu L."/>
            <person name="Ma J."/>
        </authorList>
    </citation>
    <scope>NUCLEOTIDE SEQUENCE [LARGE SCALE GENOMIC DNA]</scope>
    <source>
        <strain evidence="5">CCUG 50347</strain>
    </source>
</reference>
<keyword evidence="2" id="KW-0812">Transmembrane</keyword>
<dbReference type="CDD" id="cd00293">
    <property type="entry name" value="USP-like"/>
    <property type="match status" value="1"/>
</dbReference>
<feature type="transmembrane region" description="Helical" evidence="2">
    <location>
        <begin position="31"/>
        <end position="49"/>
    </location>
</feature>
<name>A0ABV9RN74_9PSEU</name>
<evidence type="ECO:0000256" key="2">
    <source>
        <dbReference type="SAM" id="Phobius"/>
    </source>
</evidence>
<keyword evidence="2" id="KW-1133">Transmembrane helix</keyword>
<dbReference type="PANTHER" id="PTHR46268:SF6">
    <property type="entry name" value="UNIVERSAL STRESS PROTEIN UP12"/>
    <property type="match status" value="1"/>
</dbReference>
<evidence type="ECO:0000313" key="5">
    <source>
        <dbReference type="Proteomes" id="UP001595909"/>
    </source>
</evidence>
<dbReference type="SUPFAM" id="SSF52402">
    <property type="entry name" value="Adenine nucleotide alpha hydrolases-like"/>
    <property type="match status" value="1"/>
</dbReference>
<dbReference type="Pfam" id="PF00582">
    <property type="entry name" value="Usp"/>
    <property type="match status" value="1"/>
</dbReference>
<organism evidence="4 5">
    <name type="scientific">Actinomycetospora chibensis</name>
    <dbReference type="NCBI Taxonomy" id="663606"/>
    <lineage>
        <taxon>Bacteria</taxon>
        <taxon>Bacillati</taxon>
        <taxon>Actinomycetota</taxon>
        <taxon>Actinomycetes</taxon>
        <taxon>Pseudonocardiales</taxon>
        <taxon>Pseudonocardiaceae</taxon>
        <taxon>Actinomycetospora</taxon>
    </lineage>
</organism>
<evidence type="ECO:0000259" key="3">
    <source>
        <dbReference type="Pfam" id="PF00582"/>
    </source>
</evidence>
<feature type="transmembrane region" description="Helical" evidence="2">
    <location>
        <begin position="6"/>
        <end position="24"/>
    </location>
</feature>
<keyword evidence="5" id="KW-1185">Reference proteome</keyword>
<dbReference type="PANTHER" id="PTHR46268">
    <property type="entry name" value="STRESS RESPONSE PROTEIN NHAX"/>
    <property type="match status" value="1"/>
</dbReference>
<dbReference type="InterPro" id="IPR006015">
    <property type="entry name" value="Universal_stress_UspA"/>
</dbReference>
<comment type="caution">
    <text evidence="4">The sequence shown here is derived from an EMBL/GenBank/DDBJ whole genome shotgun (WGS) entry which is preliminary data.</text>
</comment>
<comment type="similarity">
    <text evidence="1">Belongs to the universal stress protein A family.</text>
</comment>
<gene>
    <name evidence="4" type="ORF">ACFPEL_22860</name>
</gene>
<dbReference type="PRINTS" id="PR01438">
    <property type="entry name" value="UNVRSLSTRESS"/>
</dbReference>
<evidence type="ECO:0000256" key="1">
    <source>
        <dbReference type="ARBA" id="ARBA00008791"/>
    </source>
</evidence>
<dbReference type="EMBL" id="JBHSIM010000049">
    <property type="protein sequence ID" value="MFC4835268.1"/>
    <property type="molecule type" value="Genomic_DNA"/>
</dbReference>
<dbReference type="RefSeq" id="WP_274186972.1">
    <property type="nucleotide sequence ID" value="NZ_BAABHN010000049.1"/>
</dbReference>
<protein>
    <submittedName>
        <fullName evidence="4">Universal stress protein</fullName>
    </submittedName>
</protein>
<evidence type="ECO:0000313" key="4">
    <source>
        <dbReference type="EMBL" id="MFC4835268.1"/>
    </source>
</evidence>
<proteinExistence type="inferred from homology"/>
<dbReference type="InterPro" id="IPR006016">
    <property type="entry name" value="UspA"/>
</dbReference>
<accession>A0ABV9RN74</accession>
<sequence length="225" mass="23163">MSTFTVGAIVWIVAGVLAALVLLGRQGYRDWRWYVLGAVFGPLFIPIAAERANRSVAVVESSEQAPGSGTSIVVGVDGSAGADQAVRLAATLFDTARVRVVLVSVVDPDAADGPQDDPRRVRARATLVERAAWFRPAAPAGHVTIEVVAGQPARALEAVAEAKGASMIVLGRRGAGLTRHVLGDVATRLGRHATVPVLLAAPPEGSRVGDAGSDGRGTIVTLGPV</sequence>
<keyword evidence="2" id="KW-0472">Membrane</keyword>
<feature type="domain" description="UspA" evidence="3">
    <location>
        <begin position="71"/>
        <end position="199"/>
    </location>
</feature>